<dbReference type="GO" id="GO:0005886">
    <property type="term" value="C:plasma membrane"/>
    <property type="evidence" value="ECO:0007669"/>
    <property type="project" value="UniProtKB-SubCell"/>
</dbReference>
<keyword evidence="10" id="KW-1185">Reference proteome</keyword>
<keyword evidence="3" id="KW-0813">Transport</keyword>
<keyword evidence="9" id="KW-0449">Lipoprotein</keyword>
<dbReference type="SMART" id="SM00382">
    <property type="entry name" value="AAA"/>
    <property type="match status" value="1"/>
</dbReference>
<proteinExistence type="inferred from homology"/>
<keyword evidence="4" id="KW-1003">Cell membrane</keyword>
<organism evidence="9 10">
    <name type="scientific">Pseudobacteriovorax antillogorgiicola</name>
    <dbReference type="NCBI Taxonomy" id="1513793"/>
    <lineage>
        <taxon>Bacteria</taxon>
        <taxon>Pseudomonadati</taxon>
        <taxon>Bdellovibrionota</taxon>
        <taxon>Oligoflexia</taxon>
        <taxon>Oligoflexales</taxon>
        <taxon>Pseudobacteriovoracaceae</taxon>
        <taxon>Pseudobacteriovorax</taxon>
    </lineage>
</organism>
<sequence>MIEIRDLKIDTGQGQSILSIDYLRITTRQVVGIIGASGSGKTSLLRCLAGQKPPKSGDVVIGGQSIYELPLNIRTEYCRSHMAKVGSEPNLLQYLNIEDNILVPRHFSHKKPRVNLARHLLQYFSMDGLQRNYPSSLSKGEQQRVAICRSLCLERRIVLADEPMSHLDPDMREKTLESLINICRDRSTSLIISTHDYSDLSMLDHVYQIELKELKPCR</sequence>
<dbReference type="GO" id="GO:0005524">
    <property type="term" value="F:ATP binding"/>
    <property type="evidence" value="ECO:0007669"/>
    <property type="project" value="UniProtKB-KW"/>
</dbReference>
<reference evidence="10" key="1">
    <citation type="submission" date="2017-04" db="EMBL/GenBank/DDBJ databases">
        <authorList>
            <person name="Varghese N."/>
            <person name="Submissions S."/>
        </authorList>
    </citation>
    <scope>NUCLEOTIDE SEQUENCE [LARGE SCALE GENOMIC DNA]</scope>
    <source>
        <strain evidence="10">RKEM611</strain>
    </source>
</reference>
<dbReference type="STRING" id="1513793.SAMN06296036_11157"/>
<evidence type="ECO:0000256" key="2">
    <source>
        <dbReference type="ARBA" id="ARBA00005417"/>
    </source>
</evidence>
<evidence type="ECO:0000256" key="6">
    <source>
        <dbReference type="ARBA" id="ARBA00022840"/>
    </source>
</evidence>
<dbReference type="GO" id="GO:0016887">
    <property type="term" value="F:ATP hydrolysis activity"/>
    <property type="evidence" value="ECO:0007669"/>
    <property type="project" value="InterPro"/>
</dbReference>
<dbReference type="PANTHER" id="PTHR43166">
    <property type="entry name" value="AMINO ACID IMPORT ATP-BINDING PROTEIN"/>
    <property type="match status" value="1"/>
</dbReference>
<comment type="similarity">
    <text evidence="2">Belongs to the ABC transporter superfamily.</text>
</comment>
<dbReference type="PANTHER" id="PTHR43166:SF9">
    <property type="entry name" value="GLUTAMATE_ASPARTATE IMPORT ATP-BINDING PROTEIN GLTL"/>
    <property type="match status" value="1"/>
</dbReference>
<dbReference type="InterPro" id="IPR003593">
    <property type="entry name" value="AAA+_ATPase"/>
</dbReference>
<evidence type="ECO:0000259" key="8">
    <source>
        <dbReference type="PROSITE" id="PS50893"/>
    </source>
</evidence>
<comment type="subcellular location">
    <subcellularLocation>
        <location evidence="1">Cell membrane</location>
        <topology evidence="1">Peripheral membrane protein</topology>
    </subcellularLocation>
</comment>
<keyword evidence="7" id="KW-0472">Membrane</keyword>
<keyword evidence="6" id="KW-0067">ATP-binding</keyword>
<dbReference type="InterPro" id="IPR050086">
    <property type="entry name" value="MetN_ABC_transporter-like"/>
</dbReference>
<evidence type="ECO:0000256" key="3">
    <source>
        <dbReference type="ARBA" id="ARBA00022448"/>
    </source>
</evidence>
<dbReference type="Proteomes" id="UP000192907">
    <property type="component" value="Unassembled WGS sequence"/>
</dbReference>
<protein>
    <submittedName>
        <fullName evidence="9">ABC-type lipoprotein export system, ATPase component</fullName>
    </submittedName>
</protein>
<feature type="domain" description="ABC transporter" evidence="8">
    <location>
        <begin position="2"/>
        <end position="214"/>
    </location>
</feature>
<dbReference type="AlphaFoldDB" id="A0A1Y6BZ10"/>
<evidence type="ECO:0000313" key="10">
    <source>
        <dbReference type="Proteomes" id="UP000192907"/>
    </source>
</evidence>
<dbReference type="Pfam" id="PF00005">
    <property type="entry name" value="ABC_tran"/>
    <property type="match status" value="1"/>
</dbReference>
<dbReference type="InterPro" id="IPR017871">
    <property type="entry name" value="ABC_transporter-like_CS"/>
</dbReference>
<evidence type="ECO:0000256" key="7">
    <source>
        <dbReference type="ARBA" id="ARBA00023136"/>
    </source>
</evidence>
<dbReference type="Gene3D" id="3.40.50.300">
    <property type="entry name" value="P-loop containing nucleotide triphosphate hydrolases"/>
    <property type="match status" value="1"/>
</dbReference>
<dbReference type="PROSITE" id="PS50893">
    <property type="entry name" value="ABC_TRANSPORTER_2"/>
    <property type="match status" value="1"/>
</dbReference>
<name>A0A1Y6BZ10_9BACT</name>
<dbReference type="InterPro" id="IPR027417">
    <property type="entry name" value="P-loop_NTPase"/>
</dbReference>
<dbReference type="RefSeq" id="WP_132320179.1">
    <property type="nucleotide sequence ID" value="NZ_FWZT01000011.1"/>
</dbReference>
<keyword evidence="5" id="KW-0547">Nucleotide-binding</keyword>
<gene>
    <name evidence="9" type="ORF">SAMN06296036_11157</name>
</gene>
<evidence type="ECO:0000256" key="1">
    <source>
        <dbReference type="ARBA" id="ARBA00004202"/>
    </source>
</evidence>
<dbReference type="InterPro" id="IPR003439">
    <property type="entry name" value="ABC_transporter-like_ATP-bd"/>
</dbReference>
<dbReference type="PROSITE" id="PS00211">
    <property type="entry name" value="ABC_TRANSPORTER_1"/>
    <property type="match status" value="1"/>
</dbReference>
<accession>A0A1Y6BZ10</accession>
<dbReference type="SUPFAM" id="SSF52540">
    <property type="entry name" value="P-loop containing nucleoside triphosphate hydrolases"/>
    <property type="match status" value="1"/>
</dbReference>
<evidence type="ECO:0000256" key="4">
    <source>
        <dbReference type="ARBA" id="ARBA00022475"/>
    </source>
</evidence>
<dbReference type="OrthoDB" id="9802264at2"/>
<evidence type="ECO:0000313" key="9">
    <source>
        <dbReference type="EMBL" id="SMF36802.1"/>
    </source>
</evidence>
<dbReference type="EMBL" id="FWZT01000011">
    <property type="protein sequence ID" value="SMF36802.1"/>
    <property type="molecule type" value="Genomic_DNA"/>
</dbReference>
<evidence type="ECO:0000256" key="5">
    <source>
        <dbReference type="ARBA" id="ARBA00022741"/>
    </source>
</evidence>